<dbReference type="InterPro" id="IPR045249">
    <property type="entry name" value="HARBI1-like"/>
</dbReference>
<evidence type="ECO:0000256" key="2">
    <source>
        <dbReference type="ARBA" id="ARBA00004123"/>
    </source>
</evidence>
<keyword evidence="6" id="KW-0378">Hydrolase</keyword>
<evidence type="ECO:0000256" key="1">
    <source>
        <dbReference type="ARBA" id="ARBA00001968"/>
    </source>
</evidence>
<dbReference type="Proteomes" id="UP000823749">
    <property type="component" value="Chromosome 5"/>
</dbReference>
<dbReference type="EMBL" id="JACTNZ010000005">
    <property type="protein sequence ID" value="KAG5549223.1"/>
    <property type="molecule type" value="Genomic_DNA"/>
</dbReference>
<dbReference type="GO" id="GO:0016787">
    <property type="term" value="F:hydrolase activity"/>
    <property type="evidence" value="ECO:0007669"/>
    <property type="project" value="UniProtKB-KW"/>
</dbReference>
<feature type="region of interest" description="Disordered" evidence="8">
    <location>
        <begin position="1"/>
        <end position="69"/>
    </location>
</feature>
<protein>
    <recommendedName>
        <fullName evidence="9">DDE Tnp4 domain-containing protein</fullName>
    </recommendedName>
</protein>
<dbReference type="InterPro" id="IPR027806">
    <property type="entry name" value="HARBI1_dom"/>
</dbReference>
<comment type="similarity">
    <text evidence="3">Belongs to the HARBI1 family.</text>
</comment>
<dbReference type="GO" id="GO:0005634">
    <property type="term" value="C:nucleus"/>
    <property type="evidence" value="ECO:0007669"/>
    <property type="project" value="UniProtKB-SubCell"/>
</dbReference>
<evidence type="ECO:0000256" key="3">
    <source>
        <dbReference type="ARBA" id="ARBA00006958"/>
    </source>
</evidence>
<accession>A0AAV6K9R9</accession>
<keyword evidence="11" id="KW-1185">Reference proteome</keyword>
<dbReference type="AlphaFoldDB" id="A0AAV6K9R9"/>
<proteinExistence type="inferred from homology"/>
<keyword evidence="7" id="KW-0539">Nucleus</keyword>
<evidence type="ECO:0000313" key="10">
    <source>
        <dbReference type="EMBL" id="KAG5549223.1"/>
    </source>
</evidence>
<dbReference type="PANTHER" id="PTHR22930">
    <property type="match status" value="1"/>
</dbReference>
<evidence type="ECO:0000256" key="6">
    <source>
        <dbReference type="ARBA" id="ARBA00022801"/>
    </source>
</evidence>
<keyword evidence="5" id="KW-0479">Metal-binding</keyword>
<evidence type="ECO:0000313" key="11">
    <source>
        <dbReference type="Proteomes" id="UP000823749"/>
    </source>
</evidence>
<dbReference type="GO" id="GO:0004518">
    <property type="term" value="F:nuclease activity"/>
    <property type="evidence" value="ECO:0007669"/>
    <property type="project" value="UniProtKB-KW"/>
</dbReference>
<comment type="cofactor">
    <cofactor evidence="1">
        <name>a divalent metal cation</name>
        <dbReference type="ChEBI" id="CHEBI:60240"/>
    </cofactor>
</comment>
<evidence type="ECO:0000256" key="8">
    <source>
        <dbReference type="SAM" id="MobiDB-lite"/>
    </source>
</evidence>
<reference evidence="10" key="1">
    <citation type="submission" date="2020-08" db="EMBL/GenBank/DDBJ databases">
        <title>Plant Genome Project.</title>
        <authorList>
            <person name="Zhang R.-G."/>
        </authorList>
    </citation>
    <scope>NUCLEOTIDE SEQUENCE</scope>
    <source>
        <strain evidence="10">WSP0</strain>
        <tissue evidence="10">Leaf</tissue>
    </source>
</reference>
<dbReference type="Pfam" id="PF13359">
    <property type="entry name" value="DDE_Tnp_4"/>
    <property type="match status" value="1"/>
</dbReference>
<organism evidence="10 11">
    <name type="scientific">Rhododendron griersonianum</name>
    <dbReference type="NCBI Taxonomy" id="479676"/>
    <lineage>
        <taxon>Eukaryota</taxon>
        <taxon>Viridiplantae</taxon>
        <taxon>Streptophyta</taxon>
        <taxon>Embryophyta</taxon>
        <taxon>Tracheophyta</taxon>
        <taxon>Spermatophyta</taxon>
        <taxon>Magnoliopsida</taxon>
        <taxon>eudicotyledons</taxon>
        <taxon>Gunneridae</taxon>
        <taxon>Pentapetalae</taxon>
        <taxon>asterids</taxon>
        <taxon>Ericales</taxon>
        <taxon>Ericaceae</taxon>
        <taxon>Ericoideae</taxon>
        <taxon>Rhodoreae</taxon>
        <taxon>Rhododendron</taxon>
    </lineage>
</organism>
<sequence length="256" mass="30564">MHSDEAYPMDNTRLVAEEVNEAKSNEEEDNEEESDEEEEDEEESDEEELDNEEESDEEEGGKNNNFTNAMHQRDLDVIQSLMEEVNENRLNKKRRYCTLRRPTTVWSSKYYLVDGGYPNAKGYMAPYKGHMYHLEDFRRRVTRQLGDIEYFNRWHSSLRSVIERTFGVWKNRWRMMKIPTYYPLARHKKYVLASMAIHNFIIRNCPDDKVLQEALRDDENYDNDDNPDTDTRYAEMEAAEDKLFSLHANDSNMRKV</sequence>
<comment type="caution">
    <text evidence="10">The sequence shown here is derived from an EMBL/GenBank/DDBJ whole genome shotgun (WGS) entry which is preliminary data.</text>
</comment>
<evidence type="ECO:0000256" key="7">
    <source>
        <dbReference type="ARBA" id="ARBA00023242"/>
    </source>
</evidence>
<evidence type="ECO:0000256" key="5">
    <source>
        <dbReference type="ARBA" id="ARBA00022723"/>
    </source>
</evidence>
<dbReference type="GO" id="GO:0046872">
    <property type="term" value="F:metal ion binding"/>
    <property type="evidence" value="ECO:0007669"/>
    <property type="project" value="UniProtKB-KW"/>
</dbReference>
<evidence type="ECO:0000259" key="9">
    <source>
        <dbReference type="Pfam" id="PF13359"/>
    </source>
</evidence>
<gene>
    <name evidence="10" type="ORF">RHGRI_014547</name>
</gene>
<comment type="subcellular location">
    <subcellularLocation>
        <location evidence="2">Nucleus</location>
    </subcellularLocation>
</comment>
<name>A0AAV6K9R9_9ERIC</name>
<keyword evidence="4" id="KW-0540">Nuclease</keyword>
<feature type="compositionally biased region" description="Acidic residues" evidence="8">
    <location>
        <begin position="26"/>
        <end position="59"/>
    </location>
</feature>
<dbReference type="PANTHER" id="PTHR22930:SF221">
    <property type="entry name" value="NUCLEASE HARBI1"/>
    <property type="match status" value="1"/>
</dbReference>
<feature type="domain" description="DDE Tnp4" evidence="9">
    <location>
        <begin position="105"/>
        <end position="199"/>
    </location>
</feature>
<evidence type="ECO:0000256" key="4">
    <source>
        <dbReference type="ARBA" id="ARBA00022722"/>
    </source>
</evidence>